<dbReference type="Pfam" id="PF05653">
    <property type="entry name" value="Mg_trans_NIPA"/>
    <property type="match status" value="1"/>
</dbReference>
<evidence type="ECO:0000256" key="6">
    <source>
        <dbReference type="ARBA" id="ARBA00025284"/>
    </source>
</evidence>
<dbReference type="InterPro" id="IPR008521">
    <property type="entry name" value="Mg_trans_NIPA"/>
</dbReference>
<dbReference type="GO" id="GO:0015095">
    <property type="term" value="F:magnesium ion transmembrane transporter activity"/>
    <property type="evidence" value="ECO:0007669"/>
    <property type="project" value="UniProtKB-UniRule"/>
</dbReference>
<feature type="transmembrane region" description="Helical" evidence="7">
    <location>
        <begin position="203"/>
        <end position="224"/>
    </location>
</feature>
<comment type="function">
    <text evidence="6 7">Acts as a Mg(2+) transporter. Can also transport other divalent cations such as Fe(2+), Sr(2+), Ba(2+), Mn(2+) and Co(2+) but to a much less extent than Mg(2+).</text>
</comment>
<keyword evidence="7" id="KW-0813">Transport</keyword>
<keyword evidence="5 7" id="KW-0472">Membrane</keyword>
<accession>A0AAW1NQ62</accession>
<dbReference type="PANTHER" id="PTHR12570">
    <property type="match status" value="1"/>
</dbReference>
<gene>
    <name evidence="8" type="ORF">WJX73_006607</name>
</gene>
<comment type="subcellular location">
    <subcellularLocation>
        <location evidence="7">Cell membrane</location>
        <topology evidence="7">Multi-pass membrane protein</topology>
    </subcellularLocation>
    <subcellularLocation>
        <location evidence="7">Early endosome</location>
    </subcellularLocation>
    <subcellularLocation>
        <location evidence="1">Membrane</location>
        <topology evidence="1">Multi-pass membrane protein</topology>
    </subcellularLocation>
</comment>
<feature type="transmembrane region" description="Helical" evidence="7">
    <location>
        <begin position="276"/>
        <end position="301"/>
    </location>
</feature>
<dbReference type="GO" id="GO:0005769">
    <property type="term" value="C:early endosome"/>
    <property type="evidence" value="ECO:0007669"/>
    <property type="project" value="UniProtKB-SubCell"/>
</dbReference>
<protein>
    <recommendedName>
        <fullName evidence="7">Probable magnesium transporter</fullName>
    </recommendedName>
</protein>
<dbReference type="InterPro" id="IPR037185">
    <property type="entry name" value="EmrE-like"/>
</dbReference>
<evidence type="ECO:0000256" key="2">
    <source>
        <dbReference type="ARBA" id="ARBA00007001"/>
    </source>
</evidence>
<feature type="transmembrane region" description="Helical" evidence="7">
    <location>
        <begin position="134"/>
        <end position="155"/>
    </location>
</feature>
<feature type="transmembrane region" description="Helical" evidence="7">
    <location>
        <begin position="103"/>
        <end position="122"/>
    </location>
</feature>
<comment type="caution">
    <text evidence="8">The sequence shown here is derived from an EMBL/GenBank/DDBJ whole genome shotgun (WGS) entry which is preliminary data.</text>
</comment>
<evidence type="ECO:0000256" key="5">
    <source>
        <dbReference type="ARBA" id="ARBA00023136"/>
    </source>
</evidence>
<keyword evidence="7" id="KW-0967">Endosome</keyword>
<keyword evidence="7" id="KW-1003">Cell membrane</keyword>
<keyword evidence="4 7" id="KW-1133">Transmembrane helix</keyword>
<proteinExistence type="inferred from homology"/>
<keyword evidence="9" id="KW-1185">Reference proteome</keyword>
<sequence>MPQLWSAIGVTFLASTGNNVGKVLQKDATRHLPRFAFHAKTAQQYLASRAWMLGLGLDVAGALLMIAAYAMAPVSIVQPVSGLGLGTVAVFSHFYLKERLAAGEWGAVALALLGTLLLGASAEDQAAEQQLRGSFTRLALVVALMVAFLGAVSAARRRIIKGQKRRHAAAAKASAALFGLQAGACFGMSAACCRLGFNLARSSTWVAAPVGLLVGVGFTSLGFVLQTLGLKDGNTVVVCTCASVSSIGTGVVVGVLGLQEPMPSTLSLQALRLLSWLLILLGIAALATGQSGVLEVIRAVLRSLPQTLQAKLPPALAKHARSRSMAGLPVFDDADVDLHDMNSKSIN</sequence>
<evidence type="ECO:0000256" key="3">
    <source>
        <dbReference type="ARBA" id="ARBA00022692"/>
    </source>
</evidence>
<keyword evidence="7" id="KW-0460">Magnesium</keyword>
<evidence type="ECO:0000256" key="7">
    <source>
        <dbReference type="RuleBase" id="RU363078"/>
    </source>
</evidence>
<feature type="transmembrane region" description="Helical" evidence="7">
    <location>
        <begin position="175"/>
        <end position="197"/>
    </location>
</feature>
<evidence type="ECO:0000256" key="4">
    <source>
        <dbReference type="ARBA" id="ARBA00022989"/>
    </source>
</evidence>
<comment type="similarity">
    <text evidence="2 7">Belongs to the NIPA (TC 2.A.7) family.</text>
</comment>
<reference evidence="8 9" key="1">
    <citation type="journal article" date="2024" name="Nat. Commun.">
        <title>Phylogenomics reveals the evolutionary origins of lichenization in chlorophyte algae.</title>
        <authorList>
            <person name="Puginier C."/>
            <person name="Libourel C."/>
            <person name="Otte J."/>
            <person name="Skaloud P."/>
            <person name="Haon M."/>
            <person name="Grisel S."/>
            <person name="Petersen M."/>
            <person name="Berrin J.G."/>
            <person name="Delaux P.M."/>
            <person name="Dal Grande F."/>
            <person name="Keller J."/>
        </authorList>
    </citation>
    <scope>NUCLEOTIDE SEQUENCE [LARGE SCALE GENOMIC DNA]</scope>
    <source>
        <strain evidence="8 9">SAG 2036</strain>
    </source>
</reference>
<dbReference type="GO" id="GO:0005886">
    <property type="term" value="C:plasma membrane"/>
    <property type="evidence" value="ECO:0007669"/>
    <property type="project" value="UniProtKB-SubCell"/>
</dbReference>
<name>A0AAW1NQ62_9CHLO</name>
<dbReference type="EMBL" id="JALJOQ010000182">
    <property type="protein sequence ID" value="KAK9791155.1"/>
    <property type="molecule type" value="Genomic_DNA"/>
</dbReference>
<dbReference type="Gene3D" id="1.10.3730.20">
    <property type="match status" value="1"/>
</dbReference>
<evidence type="ECO:0000313" key="8">
    <source>
        <dbReference type="EMBL" id="KAK9791155.1"/>
    </source>
</evidence>
<dbReference type="Proteomes" id="UP001465755">
    <property type="component" value="Unassembled WGS sequence"/>
</dbReference>
<keyword evidence="3 7" id="KW-0812">Transmembrane</keyword>
<comment type="subunit">
    <text evidence="7">Homodimer.</text>
</comment>
<dbReference type="AlphaFoldDB" id="A0AAW1NQ62"/>
<feature type="transmembrane region" description="Helical" evidence="7">
    <location>
        <begin position="50"/>
        <end position="70"/>
    </location>
</feature>
<dbReference type="SUPFAM" id="SSF103481">
    <property type="entry name" value="Multidrug resistance efflux transporter EmrE"/>
    <property type="match status" value="1"/>
</dbReference>
<evidence type="ECO:0000256" key="1">
    <source>
        <dbReference type="ARBA" id="ARBA00004141"/>
    </source>
</evidence>
<evidence type="ECO:0000313" key="9">
    <source>
        <dbReference type="Proteomes" id="UP001465755"/>
    </source>
</evidence>
<feature type="transmembrane region" description="Helical" evidence="7">
    <location>
        <begin position="76"/>
        <end position="96"/>
    </location>
</feature>
<feature type="transmembrane region" description="Helical" evidence="7">
    <location>
        <begin position="236"/>
        <end position="256"/>
    </location>
</feature>
<organism evidence="8 9">
    <name type="scientific">Symbiochloris irregularis</name>
    <dbReference type="NCBI Taxonomy" id="706552"/>
    <lineage>
        <taxon>Eukaryota</taxon>
        <taxon>Viridiplantae</taxon>
        <taxon>Chlorophyta</taxon>
        <taxon>core chlorophytes</taxon>
        <taxon>Trebouxiophyceae</taxon>
        <taxon>Trebouxiales</taxon>
        <taxon>Trebouxiaceae</taxon>
        <taxon>Symbiochloris</taxon>
    </lineage>
</organism>
<keyword evidence="7" id="KW-0406">Ion transport</keyword>
<dbReference type="PANTHER" id="PTHR12570:SF65">
    <property type="entry name" value="MAGNESIUM TRANSPORTER NIPA9-RELATED"/>
    <property type="match status" value="1"/>
</dbReference>